<dbReference type="InterPro" id="IPR036259">
    <property type="entry name" value="MFS_trans_sf"/>
</dbReference>
<reference evidence="6 7" key="1">
    <citation type="submission" date="2022-12" db="EMBL/GenBank/DDBJ databases">
        <title>Genomic features and morphological characterization of a novel Knufia sp. strain isolated from spacecraft assembly facility.</title>
        <authorList>
            <person name="Teixeira M."/>
            <person name="Chander A.M."/>
            <person name="Stajich J.E."/>
            <person name="Venkateswaran K."/>
        </authorList>
    </citation>
    <scope>NUCLEOTIDE SEQUENCE [LARGE SCALE GENOMIC DNA]</scope>
    <source>
        <strain evidence="6 7">FJI-L2-BK-P2</strain>
    </source>
</reference>
<dbReference type="EMBL" id="JAKLMC020000024">
    <property type="protein sequence ID" value="KAK5950865.1"/>
    <property type="molecule type" value="Genomic_DNA"/>
</dbReference>
<gene>
    <name evidence="6" type="ORF">OHC33_008248</name>
</gene>
<accession>A0AAN8EJB6</accession>
<dbReference type="PANTHER" id="PTHR23502">
    <property type="entry name" value="MAJOR FACILITATOR SUPERFAMILY"/>
    <property type="match status" value="1"/>
</dbReference>
<keyword evidence="7" id="KW-1185">Reference proteome</keyword>
<evidence type="ECO:0000313" key="7">
    <source>
        <dbReference type="Proteomes" id="UP001316803"/>
    </source>
</evidence>
<evidence type="ECO:0000256" key="4">
    <source>
        <dbReference type="ARBA" id="ARBA00023136"/>
    </source>
</evidence>
<feature type="transmembrane region" description="Helical" evidence="5">
    <location>
        <begin position="100"/>
        <end position="118"/>
    </location>
</feature>
<comment type="caution">
    <text evidence="6">The sequence shown here is derived from an EMBL/GenBank/DDBJ whole genome shotgun (WGS) entry which is preliminary data.</text>
</comment>
<evidence type="ECO:0000256" key="5">
    <source>
        <dbReference type="SAM" id="Phobius"/>
    </source>
</evidence>
<dbReference type="GO" id="GO:1990961">
    <property type="term" value="P:xenobiotic detoxification by transmembrane export across the plasma membrane"/>
    <property type="evidence" value="ECO:0007669"/>
    <property type="project" value="TreeGrafter"/>
</dbReference>
<evidence type="ECO:0000256" key="2">
    <source>
        <dbReference type="ARBA" id="ARBA00022692"/>
    </source>
</evidence>
<dbReference type="AlphaFoldDB" id="A0AAN8EJB6"/>
<organism evidence="6 7">
    <name type="scientific">Knufia fluminis</name>
    <dbReference type="NCBI Taxonomy" id="191047"/>
    <lineage>
        <taxon>Eukaryota</taxon>
        <taxon>Fungi</taxon>
        <taxon>Dikarya</taxon>
        <taxon>Ascomycota</taxon>
        <taxon>Pezizomycotina</taxon>
        <taxon>Eurotiomycetes</taxon>
        <taxon>Chaetothyriomycetidae</taxon>
        <taxon>Chaetothyriales</taxon>
        <taxon>Trichomeriaceae</taxon>
        <taxon>Knufia</taxon>
    </lineage>
</organism>
<dbReference type="PANTHER" id="PTHR23502:SF23">
    <property type="entry name" value="FLUCONAZOLE RESISTANCE PROTEIN 1"/>
    <property type="match status" value="1"/>
</dbReference>
<dbReference type="GO" id="GO:0015244">
    <property type="term" value="F:fluconazole transmembrane transporter activity"/>
    <property type="evidence" value="ECO:0007669"/>
    <property type="project" value="TreeGrafter"/>
</dbReference>
<protein>
    <submittedName>
        <fullName evidence="6">Uncharacterized protein</fullName>
    </submittedName>
</protein>
<name>A0AAN8EJB6_9EURO</name>
<dbReference type="Proteomes" id="UP001316803">
    <property type="component" value="Unassembled WGS sequence"/>
</dbReference>
<keyword evidence="2 5" id="KW-0812">Transmembrane</keyword>
<evidence type="ECO:0000313" key="6">
    <source>
        <dbReference type="EMBL" id="KAK5950865.1"/>
    </source>
</evidence>
<sequence>MSAKQIAFDALIKPWEMNALDPAILFSTVYVALCYAIFYTFFEVFPLVFQGTYGFSLGISALAFISFPLGLMIAIPIQLCHFAYVVEPYLVKHGNPAPEFWLKVALVVNFLAPIGLFIF</sequence>
<feature type="transmembrane region" description="Helical" evidence="5">
    <location>
        <begin position="61"/>
        <end position="84"/>
    </location>
</feature>
<keyword evidence="4 5" id="KW-0472">Membrane</keyword>
<proteinExistence type="predicted"/>
<keyword evidence="3 5" id="KW-1133">Transmembrane helix</keyword>
<dbReference type="GO" id="GO:0005886">
    <property type="term" value="C:plasma membrane"/>
    <property type="evidence" value="ECO:0007669"/>
    <property type="project" value="TreeGrafter"/>
</dbReference>
<comment type="subcellular location">
    <subcellularLocation>
        <location evidence="1">Membrane</location>
        <topology evidence="1">Multi-pass membrane protein</topology>
    </subcellularLocation>
</comment>
<feature type="non-terminal residue" evidence="6">
    <location>
        <position position="119"/>
    </location>
</feature>
<feature type="transmembrane region" description="Helical" evidence="5">
    <location>
        <begin position="23"/>
        <end position="49"/>
    </location>
</feature>
<evidence type="ECO:0000256" key="3">
    <source>
        <dbReference type="ARBA" id="ARBA00022989"/>
    </source>
</evidence>
<dbReference type="SUPFAM" id="SSF103473">
    <property type="entry name" value="MFS general substrate transporter"/>
    <property type="match status" value="1"/>
</dbReference>
<evidence type="ECO:0000256" key="1">
    <source>
        <dbReference type="ARBA" id="ARBA00004141"/>
    </source>
</evidence>